<feature type="transmembrane region" description="Helical" evidence="7">
    <location>
        <begin position="148"/>
        <end position="168"/>
    </location>
</feature>
<proteinExistence type="inferred from homology"/>
<feature type="transmembrane region" description="Helical" evidence="7">
    <location>
        <begin position="207"/>
        <end position="228"/>
    </location>
</feature>
<comment type="similarity">
    <text evidence="3">Belongs to the bile acid:sodium symporter (BASS) (TC 2.A.28) family.</text>
</comment>
<dbReference type="InterPro" id="IPR002657">
    <property type="entry name" value="BilAc:Na_symport/Acr3"/>
</dbReference>
<dbReference type="Pfam" id="PF01758">
    <property type="entry name" value="SBF"/>
    <property type="match status" value="1"/>
</dbReference>
<reference evidence="8 9" key="1">
    <citation type="submission" date="2024-01" db="EMBL/GenBank/DDBJ databases">
        <title>The genomes of 5 underutilized Papilionoideae crops provide insights into root nodulation and disease resistanc.</title>
        <authorList>
            <person name="Yuan L."/>
        </authorList>
    </citation>
    <scope>NUCLEOTIDE SEQUENCE [LARGE SCALE GENOMIC DNA]</scope>
    <source>
        <strain evidence="8">ZHUSHIDOU_FW_LH</strain>
        <tissue evidence="8">Leaf</tissue>
    </source>
</reference>
<dbReference type="GO" id="GO:0009941">
    <property type="term" value="C:chloroplast envelope"/>
    <property type="evidence" value="ECO:0007669"/>
    <property type="project" value="UniProtKB-SubCell"/>
</dbReference>
<keyword evidence="6 7" id="KW-0472">Membrane</keyword>
<dbReference type="PANTHER" id="PTHR10361:SF28">
    <property type="entry name" value="P3 PROTEIN-RELATED"/>
    <property type="match status" value="1"/>
</dbReference>
<dbReference type="GO" id="GO:0016020">
    <property type="term" value="C:membrane"/>
    <property type="evidence" value="ECO:0007669"/>
    <property type="project" value="UniProtKB-SubCell"/>
</dbReference>
<keyword evidence="5 7" id="KW-1133">Transmembrane helix</keyword>
<evidence type="ECO:0000313" key="8">
    <source>
        <dbReference type="EMBL" id="KAK7244085.1"/>
    </source>
</evidence>
<evidence type="ECO:0000256" key="3">
    <source>
        <dbReference type="ARBA" id="ARBA00006528"/>
    </source>
</evidence>
<feature type="transmembrane region" description="Helical" evidence="7">
    <location>
        <begin position="84"/>
        <end position="108"/>
    </location>
</feature>
<gene>
    <name evidence="8" type="ORF">RIF29_38903</name>
</gene>
<protein>
    <submittedName>
        <fullName evidence="8">Uncharacterized protein</fullName>
    </submittedName>
</protein>
<keyword evidence="9" id="KW-1185">Reference proteome</keyword>
<dbReference type="PANTHER" id="PTHR10361">
    <property type="entry name" value="SODIUM-BILE ACID COTRANSPORTER"/>
    <property type="match status" value="1"/>
</dbReference>
<evidence type="ECO:0000256" key="6">
    <source>
        <dbReference type="ARBA" id="ARBA00023136"/>
    </source>
</evidence>
<organism evidence="8 9">
    <name type="scientific">Crotalaria pallida</name>
    <name type="common">Smooth rattlebox</name>
    <name type="synonym">Crotalaria striata</name>
    <dbReference type="NCBI Taxonomy" id="3830"/>
    <lineage>
        <taxon>Eukaryota</taxon>
        <taxon>Viridiplantae</taxon>
        <taxon>Streptophyta</taxon>
        <taxon>Embryophyta</taxon>
        <taxon>Tracheophyta</taxon>
        <taxon>Spermatophyta</taxon>
        <taxon>Magnoliopsida</taxon>
        <taxon>eudicotyledons</taxon>
        <taxon>Gunneridae</taxon>
        <taxon>Pentapetalae</taxon>
        <taxon>rosids</taxon>
        <taxon>fabids</taxon>
        <taxon>Fabales</taxon>
        <taxon>Fabaceae</taxon>
        <taxon>Papilionoideae</taxon>
        <taxon>50 kb inversion clade</taxon>
        <taxon>genistoids sensu lato</taxon>
        <taxon>core genistoids</taxon>
        <taxon>Crotalarieae</taxon>
        <taxon>Crotalaria</taxon>
    </lineage>
</organism>
<evidence type="ECO:0000256" key="1">
    <source>
        <dbReference type="ARBA" id="ARBA00004119"/>
    </source>
</evidence>
<sequence>MQVVMPLSGYFVSKLLNLPSHYAAGVILVGCCPGGTASNIVTYLARGNVALSVIMTAASTVSAVVMTPFLTAQLAGKYVAVDGVGLLISTLQAVLLPVLVGSFLNQYFRPLVNFVSPILPSVAVLTSATLAGSAIAKSSSAIRMSGGLILLASSLLHISGFFFGYILARIIGLDVSSSRTISIEVGMQNATLGIVLATRHFGDPLTVVPIAVSGVIHTLFGSIIAGIWRHSVPGEMKDSNI</sequence>
<evidence type="ECO:0000256" key="4">
    <source>
        <dbReference type="ARBA" id="ARBA00022692"/>
    </source>
</evidence>
<comment type="caution">
    <text evidence="8">The sequence shown here is derived from an EMBL/GenBank/DDBJ whole genome shotgun (WGS) entry which is preliminary data.</text>
</comment>
<dbReference type="InterPro" id="IPR038770">
    <property type="entry name" value="Na+/solute_symporter_sf"/>
</dbReference>
<dbReference type="AlphaFoldDB" id="A0AAN9E0V1"/>
<evidence type="ECO:0000256" key="5">
    <source>
        <dbReference type="ARBA" id="ARBA00022989"/>
    </source>
</evidence>
<evidence type="ECO:0000256" key="7">
    <source>
        <dbReference type="SAM" id="Phobius"/>
    </source>
</evidence>
<name>A0AAN9E0V1_CROPI</name>
<evidence type="ECO:0000313" key="9">
    <source>
        <dbReference type="Proteomes" id="UP001372338"/>
    </source>
</evidence>
<evidence type="ECO:0000256" key="2">
    <source>
        <dbReference type="ARBA" id="ARBA00004141"/>
    </source>
</evidence>
<dbReference type="Proteomes" id="UP001372338">
    <property type="component" value="Unassembled WGS sequence"/>
</dbReference>
<dbReference type="Gene3D" id="1.20.1530.20">
    <property type="match status" value="1"/>
</dbReference>
<feature type="transmembrane region" description="Helical" evidence="7">
    <location>
        <begin position="50"/>
        <end position="72"/>
    </location>
</feature>
<feature type="transmembrane region" description="Helical" evidence="7">
    <location>
        <begin position="21"/>
        <end position="44"/>
    </location>
</feature>
<feature type="transmembrane region" description="Helical" evidence="7">
    <location>
        <begin position="114"/>
        <end position="136"/>
    </location>
</feature>
<comment type="subcellular location">
    <subcellularLocation>
        <location evidence="2">Membrane</location>
        <topology evidence="2">Multi-pass membrane protein</topology>
    </subcellularLocation>
    <subcellularLocation>
        <location evidence="1">Plastid</location>
        <location evidence="1">Chloroplast envelope</location>
    </subcellularLocation>
</comment>
<dbReference type="EMBL" id="JAYWIO010000008">
    <property type="protein sequence ID" value="KAK7244085.1"/>
    <property type="molecule type" value="Genomic_DNA"/>
</dbReference>
<keyword evidence="4 7" id="KW-0812">Transmembrane</keyword>
<dbReference type="InterPro" id="IPR004710">
    <property type="entry name" value="Bilac:Na_transpt"/>
</dbReference>
<accession>A0AAN9E0V1</accession>